<evidence type="ECO:0000256" key="4">
    <source>
        <dbReference type="ARBA" id="ARBA00023033"/>
    </source>
</evidence>
<reference evidence="7 8" key="1">
    <citation type="submission" date="2016-10" db="EMBL/GenBank/DDBJ databases">
        <authorList>
            <person name="de Groot N.N."/>
        </authorList>
    </citation>
    <scope>NUCLEOTIDE SEQUENCE [LARGE SCALE GENOMIC DNA]</scope>
    <source>
        <strain evidence="7 8">S5-249</strain>
    </source>
</reference>
<dbReference type="Pfam" id="PF00296">
    <property type="entry name" value="Bac_luciferase"/>
    <property type="match status" value="1"/>
</dbReference>
<organism evidence="7 8">
    <name type="scientific">Sphingomonas jatrophae</name>
    <dbReference type="NCBI Taxonomy" id="1166337"/>
    <lineage>
        <taxon>Bacteria</taxon>
        <taxon>Pseudomonadati</taxon>
        <taxon>Pseudomonadota</taxon>
        <taxon>Alphaproteobacteria</taxon>
        <taxon>Sphingomonadales</taxon>
        <taxon>Sphingomonadaceae</taxon>
        <taxon>Sphingomonas</taxon>
    </lineage>
</organism>
<feature type="chain" id="PRO_5011745498" evidence="5">
    <location>
        <begin position="22"/>
        <end position="289"/>
    </location>
</feature>
<dbReference type="STRING" id="1166337.SAMN05192580_2016"/>
<evidence type="ECO:0000256" key="5">
    <source>
        <dbReference type="SAM" id="SignalP"/>
    </source>
</evidence>
<keyword evidence="4" id="KW-0503">Monooxygenase</keyword>
<keyword evidence="5" id="KW-0732">Signal</keyword>
<dbReference type="InterPro" id="IPR011251">
    <property type="entry name" value="Luciferase-like_dom"/>
</dbReference>
<dbReference type="PANTHER" id="PTHR42847:SF4">
    <property type="entry name" value="ALKANESULFONATE MONOOXYGENASE-RELATED"/>
    <property type="match status" value="1"/>
</dbReference>
<dbReference type="EMBL" id="FOZG01000002">
    <property type="protein sequence ID" value="SFR96489.1"/>
    <property type="molecule type" value="Genomic_DNA"/>
</dbReference>
<keyword evidence="2" id="KW-0288">FMN</keyword>
<accession>A0A1I6KZ37</accession>
<name>A0A1I6KZ37_9SPHN</name>
<keyword evidence="1" id="KW-0285">Flavoprotein</keyword>
<protein>
    <submittedName>
        <fullName evidence="7">Probable F420-dependent oxidoreductase, Rv2161c family</fullName>
    </submittedName>
</protein>
<feature type="signal peptide" evidence="5">
    <location>
        <begin position="1"/>
        <end position="21"/>
    </location>
</feature>
<gene>
    <name evidence="7" type="ORF">SAMN05192580_2016</name>
</gene>
<evidence type="ECO:0000259" key="6">
    <source>
        <dbReference type="Pfam" id="PF00296"/>
    </source>
</evidence>
<dbReference type="RefSeq" id="WP_093314194.1">
    <property type="nucleotide sequence ID" value="NZ_FOZG01000002.1"/>
</dbReference>
<keyword evidence="3" id="KW-0560">Oxidoreductase</keyword>
<dbReference type="AlphaFoldDB" id="A0A1I6KZ37"/>
<dbReference type="PANTHER" id="PTHR42847">
    <property type="entry name" value="ALKANESULFONATE MONOOXYGENASE"/>
    <property type="match status" value="1"/>
</dbReference>
<dbReference type="Gene3D" id="3.20.20.30">
    <property type="entry name" value="Luciferase-like domain"/>
    <property type="match status" value="1"/>
</dbReference>
<evidence type="ECO:0000256" key="3">
    <source>
        <dbReference type="ARBA" id="ARBA00023002"/>
    </source>
</evidence>
<dbReference type="SUPFAM" id="SSF51679">
    <property type="entry name" value="Bacterial luciferase-like"/>
    <property type="match status" value="1"/>
</dbReference>
<dbReference type="OrthoDB" id="5728724at2"/>
<dbReference type="InterPro" id="IPR050172">
    <property type="entry name" value="SsuD_RutA_monooxygenase"/>
</dbReference>
<evidence type="ECO:0000313" key="7">
    <source>
        <dbReference type="EMBL" id="SFR96489.1"/>
    </source>
</evidence>
<keyword evidence="8" id="KW-1185">Reference proteome</keyword>
<dbReference type="Proteomes" id="UP000198824">
    <property type="component" value="Unassembled WGS sequence"/>
</dbReference>
<dbReference type="NCBIfam" id="TIGR03619">
    <property type="entry name" value="F420_Rv2161c"/>
    <property type="match status" value="1"/>
</dbReference>
<evidence type="ECO:0000256" key="1">
    <source>
        <dbReference type="ARBA" id="ARBA00022630"/>
    </source>
</evidence>
<evidence type="ECO:0000313" key="8">
    <source>
        <dbReference type="Proteomes" id="UP000198824"/>
    </source>
</evidence>
<evidence type="ECO:0000256" key="2">
    <source>
        <dbReference type="ARBA" id="ARBA00022643"/>
    </source>
</evidence>
<sequence>MKFALSTAFTPVTALPQIAVAADKAGWAMITMSDHVVNPKELKTPYPYTPDGSRRWPEKTDWPDQLVTMGAFSTITEKIQFTTNAFVLPMRSPYMVAKALATISVLSGGRVVLTTGVGWSRDEFEIVGQDFSTRGKRTDEMVEIMKLLWSGDYVEYHGRYYDFPPLEMNPRPVAPIPFWFGGISDAALKRVGRIGDGWLSDLQPAAEIVASIDKIRAFRREYGRENEPLAVLASPMDVFDVDGYRRLEDQGVTHILMQPWMVYHPGTQDPQVMVDDTYRYADEVIAKLS</sequence>
<dbReference type="GO" id="GO:0008726">
    <property type="term" value="F:alkanesulfonate monooxygenase activity"/>
    <property type="evidence" value="ECO:0007669"/>
    <property type="project" value="TreeGrafter"/>
</dbReference>
<proteinExistence type="predicted"/>
<dbReference type="InterPro" id="IPR036661">
    <property type="entry name" value="Luciferase-like_sf"/>
</dbReference>
<dbReference type="InterPro" id="IPR019921">
    <property type="entry name" value="Lucif-like_OxRdtase_Rv2161c"/>
</dbReference>
<dbReference type="GO" id="GO:0046306">
    <property type="term" value="P:alkanesulfonate catabolic process"/>
    <property type="evidence" value="ECO:0007669"/>
    <property type="project" value="TreeGrafter"/>
</dbReference>
<feature type="domain" description="Luciferase-like" evidence="6">
    <location>
        <begin position="11"/>
        <end position="234"/>
    </location>
</feature>